<sequence>MPSTQATFMATSANPLQSSAAASPSARSSRIPRPRPASHLDEQWRKSSTSTVSSSSNDSGWKTSSSSSIKKDIETWKMSGKPRHAQLHHVAAVDDDPLLRRQSATPTMMSINSPWQPKPLPQEPAPPVATEPFNIVYPIEHPPFHLNTPLQPPAFISSTVAPEYQSYLPSSNASYPIHNDAMYQASNAEYPPAMMNAVTASYPPATFDSSYQPPMANLDYNNFMHHHNQPPPPQPLPQEYPLYSNMPPLSPQQQRPYNEQSMYPPSSSLISQAPLPAPVNTMTVTPAMPSTAASVPGTAPNDTAAGDKSKKKKEKPEKKVRQITVQSINAEHRVWIDVLPSETGLSLAEKIHIIATFRTRKIVSIATASGRKVPLDNRPVFGSWMDMENFVDGERWTVEWRENDRGVVDRFFSKVVQAGGGKRKDHVVKEKD</sequence>
<feature type="compositionally biased region" description="Low complexity" evidence="1">
    <location>
        <begin position="47"/>
        <end position="68"/>
    </location>
</feature>
<organism evidence="2">
    <name type="scientific">Mucor ambiguus</name>
    <dbReference type="NCBI Taxonomy" id="91626"/>
    <lineage>
        <taxon>Eukaryota</taxon>
        <taxon>Fungi</taxon>
        <taxon>Fungi incertae sedis</taxon>
        <taxon>Mucoromycota</taxon>
        <taxon>Mucoromycotina</taxon>
        <taxon>Mucoromycetes</taxon>
        <taxon>Mucorales</taxon>
        <taxon>Mucorineae</taxon>
        <taxon>Mucoraceae</taxon>
        <taxon>Mucor</taxon>
    </lineage>
</organism>
<feature type="region of interest" description="Disordered" evidence="1">
    <location>
        <begin position="285"/>
        <end position="320"/>
    </location>
</feature>
<feature type="compositionally biased region" description="Low complexity" evidence="1">
    <location>
        <begin position="18"/>
        <end position="31"/>
    </location>
</feature>
<reference evidence="2" key="1">
    <citation type="submission" date="2014-09" db="EMBL/GenBank/DDBJ databases">
        <title>Draft genome sequence of an oleaginous Mucoromycotina fungus Mucor ambiguus NBRC6742.</title>
        <authorList>
            <person name="Takeda I."/>
            <person name="Yamane N."/>
            <person name="Morita T."/>
            <person name="Tamano K."/>
            <person name="Machida M."/>
            <person name="Baker S."/>
            <person name="Koike H."/>
        </authorList>
    </citation>
    <scope>NUCLEOTIDE SEQUENCE</scope>
    <source>
        <strain evidence="2">NBRC 6742</strain>
    </source>
</reference>
<dbReference type="STRING" id="91626.A0A0C9M3S0"/>
<accession>A0A0C9M3S0</accession>
<dbReference type="AlphaFoldDB" id="A0A0C9M3S0"/>
<proteinExistence type="predicted"/>
<feature type="compositionally biased region" description="Polar residues" evidence="1">
    <location>
        <begin position="251"/>
        <end position="267"/>
    </location>
</feature>
<evidence type="ECO:0000313" key="2">
    <source>
        <dbReference type="EMBL" id="GAN03696.1"/>
    </source>
</evidence>
<evidence type="ECO:0000313" key="3">
    <source>
        <dbReference type="Proteomes" id="UP000053815"/>
    </source>
</evidence>
<feature type="region of interest" description="Disordered" evidence="1">
    <location>
        <begin position="222"/>
        <end position="267"/>
    </location>
</feature>
<gene>
    <name evidence="2" type="ORF">MAM1_0046c03151</name>
</gene>
<evidence type="ECO:0000256" key="1">
    <source>
        <dbReference type="SAM" id="MobiDB-lite"/>
    </source>
</evidence>
<feature type="compositionally biased region" description="Polar residues" evidence="1">
    <location>
        <begin position="1"/>
        <end position="17"/>
    </location>
</feature>
<protein>
    <submittedName>
        <fullName evidence="2">Uncharacterized protein</fullName>
    </submittedName>
</protein>
<dbReference type="OrthoDB" id="2381286at2759"/>
<name>A0A0C9M3S0_9FUNG</name>
<dbReference type="Proteomes" id="UP000053815">
    <property type="component" value="Unassembled WGS sequence"/>
</dbReference>
<feature type="region of interest" description="Disordered" evidence="1">
    <location>
        <begin position="1"/>
        <end position="69"/>
    </location>
</feature>
<keyword evidence="3" id="KW-1185">Reference proteome</keyword>
<feature type="compositionally biased region" description="Pro residues" evidence="1">
    <location>
        <begin position="229"/>
        <end position="238"/>
    </location>
</feature>
<dbReference type="EMBL" id="DF836335">
    <property type="protein sequence ID" value="GAN03696.1"/>
    <property type="molecule type" value="Genomic_DNA"/>
</dbReference>